<organism evidence="12 13">
    <name type="scientific">Geodia barretti</name>
    <name type="common">Barrett's horny sponge</name>
    <dbReference type="NCBI Taxonomy" id="519541"/>
    <lineage>
        <taxon>Eukaryota</taxon>
        <taxon>Metazoa</taxon>
        <taxon>Porifera</taxon>
        <taxon>Demospongiae</taxon>
        <taxon>Heteroscleromorpha</taxon>
        <taxon>Tetractinellida</taxon>
        <taxon>Astrophorina</taxon>
        <taxon>Geodiidae</taxon>
        <taxon>Geodia</taxon>
    </lineage>
</organism>
<feature type="compositionally biased region" description="Basic and acidic residues" evidence="10">
    <location>
        <begin position="8"/>
        <end position="17"/>
    </location>
</feature>
<comment type="subcellular location">
    <subcellularLocation>
        <location evidence="2">Cytoplasm</location>
    </subcellularLocation>
    <subcellularLocation>
        <location evidence="1">Nucleus</location>
    </subcellularLocation>
</comment>
<dbReference type="InterPro" id="IPR024783">
    <property type="entry name" value="TORC_N"/>
</dbReference>
<dbReference type="Proteomes" id="UP001174909">
    <property type="component" value="Unassembled WGS sequence"/>
</dbReference>
<evidence type="ECO:0000256" key="8">
    <source>
        <dbReference type="ARBA" id="ARBA00023163"/>
    </source>
</evidence>
<dbReference type="GO" id="GO:0008140">
    <property type="term" value="F:cAMP response element binding protein binding"/>
    <property type="evidence" value="ECO:0007669"/>
    <property type="project" value="InterPro"/>
</dbReference>
<keyword evidence="8" id="KW-0804">Transcription</keyword>
<keyword evidence="5" id="KW-0597">Phosphoprotein</keyword>
<accession>A0AA35U3D7</accession>
<dbReference type="EMBL" id="CASHTH010004520">
    <property type="protein sequence ID" value="CAI8058471.1"/>
    <property type="molecule type" value="Genomic_DNA"/>
</dbReference>
<dbReference type="GO" id="GO:0005634">
    <property type="term" value="C:nucleus"/>
    <property type="evidence" value="ECO:0007669"/>
    <property type="project" value="UniProtKB-SubCell"/>
</dbReference>
<dbReference type="AlphaFoldDB" id="A0AA35U3D7"/>
<comment type="caution">
    <text evidence="12">The sequence shown here is derived from an EMBL/GenBank/DDBJ whole genome shotgun (WGS) entry which is preliminary data.</text>
</comment>
<sequence>MAHRVRSRTAESAENKKTKVTPRRLTEKIAIMRRREHEQSEAFQKAMKSIFEMQQAQQARANTSIHSGGGSMPSLVAIDSNPVPPSIDMQSVFNDLNEVTMRSSLSSTTSRERPHSGGPTGRRSQFDKRTQSCDTDPYPTLIGTGHMEHQYLHQPAADWMEGDLSRHKSDSDLQQSLLTQQPGHPGMLNQQFYSLVHPQITSGTCHTPPPPSSFLSNKLHATPNDLGVWGKQKRPASISTAASLLRYVPIHVCTYVRYE</sequence>
<dbReference type="InterPro" id="IPR024786">
    <property type="entry name" value="TORC"/>
</dbReference>
<feature type="region of interest" description="Disordered" evidence="10">
    <location>
        <begin position="102"/>
        <end position="134"/>
    </location>
</feature>
<reference evidence="12" key="1">
    <citation type="submission" date="2023-03" db="EMBL/GenBank/DDBJ databases">
        <authorList>
            <person name="Steffen K."/>
            <person name="Cardenas P."/>
        </authorList>
    </citation>
    <scope>NUCLEOTIDE SEQUENCE</scope>
</reference>
<keyword evidence="7" id="KW-0010">Activator</keyword>
<keyword evidence="9" id="KW-0539">Nucleus</keyword>
<dbReference type="GO" id="GO:0051289">
    <property type="term" value="P:protein homotetramerization"/>
    <property type="evidence" value="ECO:0007669"/>
    <property type="project" value="InterPro"/>
</dbReference>
<protein>
    <recommendedName>
        <fullName evidence="11">Transducer of regulated CREB activity N-terminal domain-containing protein</fullName>
    </recommendedName>
</protein>
<feature type="domain" description="Transducer of regulated CREB activity N-terminal" evidence="11">
    <location>
        <begin position="21"/>
        <end position="66"/>
    </location>
</feature>
<name>A0AA35U3D7_GEOBA</name>
<evidence type="ECO:0000256" key="7">
    <source>
        <dbReference type="ARBA" id="ARBA00023159"/>
    </source>
</evidence>
<keyword evidence="13" id="KW-1185">Reference proteome</keyword>
<gene>
    <name evidence="12" type="ORF">GBAR_LOCUS31800</name>
</gene>
<evidence type="ECO:0000256" key="4">
    <source>
        <dbReference type="ARBA" id="ARBA00022490"/>
    </source>
</evidence>
<comment type="similarity">
    <text evidence="3">Belongs to the TORC family.</text>
</comment>
<proteinExistence type="inferred from homology"/>
<dbReference type="GO" id="GO:0005737">
    <property type="term" value="C:cytoplasm"/>
    <property type="evidence" value="ECO:0007669"/>
    <property type="project" value="UniProtKB-SubCell"/>
</dbReference>
<dbReference type="PANTHER" id="PTHR13589:SF15">
    <property type="entry name" value="CREB-REGULATED TRANSCRIPTION COACTIVATOR, ISOFORM B"/>
    <property type="match status" value="1"/>
</dbReference>
<evidence type="ECO:0000256" key="2">
    <source>
        <dbReference type="ARBA" id="ARBA00004496"/>
    </source>
</evidence>
<feature type="region of interest" description="Disordered" evidence="10">
    <location>
        <begin position="1"/>
        <end position="22"/>
    </location>
</feature>
<evidence type="ECO:0000256" key="9">
    <source>
        <dbReference type="ARBA" id="ARBA00023242"/>
    </source>
</evidence>
<evidence type="ECO:0000256" key="5">
    <source>
        <dbReference type="ARBA" id="ARBA00022553"/>
    </source>
</evidence>
<evidence type="ECO:0000313" key="13">
    <source>
        <dbReference type="Proteomes" id="UP001174909"/>
    </source>
</evidence>
<dbReference type="Pfam" id="PF12884">
    <property type="entry name" value="TORC_N"/>
    <property type="match status" value="1"/>
</dbReference>
<evidence type="ECO:0000256" key="6">
    <source>
        <dbReference type="ARBA" id="ARBA00023015"/>
    </source>
</evidence>
<dbReference type="GO" id="GO:0045944">
    <property type="term" value="P:positive regulation of transcription by RNA polymerase II"/>
    <property type="evidence" value="ECO:0007669"/>
    <property type="project" value="TreeGrafter"/>
</dbReference>
<evidence type="ECO:0000256" key="10">
    <source>
        <dbReference type="SAM" id="MobiDB-lite"/>
    </source>
</evidence>
<evidence type="ECO:0000313" key="12">
    <source>
        <dbReference type="EMBL" id="CAI8058471.1"/>
    </source>
</evidence>
<evidence type="ECO:0000256" key="1">
    <source>
        <dbReference type="ARBA" id="ARBA00004123"/>
    </source>
</evidence>
<keyword evidence="6" id="KW-0805">Transcription regulation</keyword>
<dbReference type="PANTHER" id="PTHR13589">
    <property type="entry name" value="CREB-REGULATED TRANSCRIPTION COACTIVATOR"/>
    <property type="match status" value="1"/>
</dbReference>
<evidence type="ECO:0000259" key="11">
    <source>
        <dbReference type="Pfam" id="PF12884"/>
    </source>
</evidence>
<keyword evidence="4" id="KW-0963">Cytoplasm</keyword>
<evidence type="ECO:0000256" key="3">
    <source>
        <dbReference type="ARBA" id="ARBA00007167"/>
    </source>
</evidence>